<dbReference type="GO" id="GO:0016020">
    <property type="term" value="C:membrane"/>
    <property type="evidence" value="ECO:0007669"/>
    <property type="project" value="TreeGrafter"/>
</dbReference>
<dbReference type="PANTHER" id="PTHR23028:SF53">
    <property type="entry name" value="ACYL_TRANSF_3 DOMAIN-CONTAINING PROTEIN"/>
    <property type="match status" value="1"/>
</dbReference>
<feature type="domain" description="Acyltransferase 3" evidence="2">
    <location>
        <begin position="20"/>
        <end position="343"/>
    </location>
</feature>
<keyword evidence="4" id="KW-1185">Reference proteome</keyword>
<evidence type="ECO:0000259" key="2">
    <source>
        <dbReference type="Pfam" id="PF01757"/>
    </source>
</evidence>
<dbReference type="InterPro" id="IPR050879">
    <property type="entry name" value="Acyltransferase_3"/>
</dbReference>
<reference evidence="3 4" key="1">
    <citation type="submission" date="2020-05" db="EMBL/GenBank/DDBJ databases">
        <title>Parvularcula mediterraneae sp. nov., isolated from polypropylene straw from shallow seawater of the seashore of Laganas in Zakynthos island, Greece.</title>
        <authorList>
            <person name="Szabo I."/>
            <person name="Al-Omari J."/>
            <person name="Rado J."/>
            <person name="Szerdahelyi G.S."/>
        </authorList>
    </citation>
    <scope>NUCLEOTIDE SEQUENCE [LARGE SCALE GENOMIC DNA]</scope>
    <source>
        <strain evidence="3 4">ZS-1/3</strain>
    </source>
</reference>
<proteinExistence type="predicted"/>
<feature type="transmembrane region" description="Helical" evidence="1">
    <location>
        <begin position="23"/>
        <end position="40"/>
    </location>
</feature>
<keyword evidence="1" id="KW-1133">Transmembrane helix</keyword>
<feature type="transmembrane region" description="Helical" evidence="1">
    <location>
        <begin position="328"/>
        <end position="350"/>
    </location>
</feature>
<keyword evidence="3" id="KW-0808">Transferase</keyword>
<dbReference type="PANTHER" id="PTHR23028">
    <property type="entry name" value="ACETYLTRANSFERASE"/>
    <property type="match status" value="1"/>
</dbReference>
<accession>A0A7Y3RN40</accession>
<feature type="transmembrane region" description="Helical" evidence="1">
    <location>
        <begin position="123"/>
        <end position="145"/>
    </location>
</feature>
<protein>
    <submittedName>
        <fullName evidence="3">Acyltransferase</fullName>
    </submittedName>
</protein>
<dbReference type="Proteomes" id="UP000536835">
    <property type="component" value="Unassembled WGS sequence"/>
</dbReference>
<keyword evidence="1" id="KW-0472">Membrane</keyword>
<feature type="transmembrane region" description="Helical" evidence="1">
    <location>
        <begin position="235"/>
        <end position="255"/>
    </location>
</feature>
<sequence>MADQSYDSFETYQARKRFLNLDGLRFICISAVIWHHSAAYTAEGLRFLERGFLGVDFFFVLSGFLITSLMLREESRQGKVSFSGFYWRRFLRIIPVYFFVVTICTLYVGVIRGDAEAFERAPYYYLFLSNFLAGDTQLLGVTWSLSVEEQYYLVWPLILVFMPRKILPWFVVGAIALNLLTAIGAFDWISEEPYQNGRFILKLPSATYSPILMGSLVAVMLHYKRSYEVLAKAFGYHWMPAILGFVLFMLCWHLPNPLMGWGGFFIHLVMSGFMIALLTKEANVATPFLTMKPIVRIGEISYGIYLYHLIALHGVMTIQREVFDTANLWVNLFGMYALSIVIAELSYRTLEAFFRDLRHKPPFFIAPSTKVQGSAR</sequence>
<keyword evidence="1" id="KW-0812">Transmembrane</keyword>
<feature type="transmembrane region" description="Helical" evidence="1">
    <location>
        <begin position="206"/>
        <end position="223"/>
    </location>
</feature>
<feature type="transmembrane region" description="Helical" evidence="1">
    <location>
        <begin position="261"/>
        <end position="279"/>
    </location>
</feature>
<name>A0A7Y3RN40_9PROT</name>
<dbReference type="InterPro" id="IPR002656">
    <property type="entry name" value="Acyl_transf_3_dom"/>
</dbReference>
<dbReference type="EMBL" id="JABFCX010000002">
    <property type="protein sequence ID" value="NNU16317.1"/>
    <property type="molecule type" value="Genomic_DNA"/>
</dbReference>
<dbReference type="Pfam" id="PF01757">
    <property type="entry name" value="Acyl_transf_3"/>
    <property type="match status" value="1"/>
</dbReference>
<dbReference type="GO" id="GO:0016747">
    <property type="term" value="F:acyltransferase activity, transferring groups other than amino-acyl groups"/>
    <property type="evidence" value="ECO:0007669"/>
    <property type="project" value="InterPro"/>
</dbReference>
<comment type="caution">
    <text evidence="3">The sequence shown here is derived from an EMBL/GenBank/DDBJ whole genome shotgun (WGS) entry which is preliminary data.</text>
</comment>
<feature type="transmembrane region" description="Helical" evidence="1">
    <location>
        <begin position="166"/>
        <end position="186"/>
    </location>
</feature>
<evidence type="ECO:0000313" key="4">
    <source>
        <dbReference type="Proteomes" id="UP000536835"/>
    </source>
</evidence>
<organism evidence="3 4">
    <name type="scientific">Parvularcula mediterranea</name>
    <dbReference type="NCBI Taxonomy" id="2732508"/>
    <lineage>
        <taxon>Bacteria</taxon>
        <taxon>Pseudomonadati</taxon>
        <taxon>Pseudomonadota</taxon>
        <taxon>Alphaproteobacteria</taxon>
        <taxon>Parvularculales</taxon>
        <taxon>Parvularculaceae</taxon>
        <taxon>Parvularcula</taxon>
    </lineage>
</organism>
<feature type="transmembrane region" description="Helical" evidence="1">
    <location>
        <begin position="300"/>
        <end position="316"/>
    </location>
</feature>
<evidence type="ECO:0000313" key="3">
    <source>
        <dbReference type="EMBL" id="NNU16317.1"/>
    </source>
</evidence>
<evidence type="ECO:0000256" key="1">
    <source>
        <dbReference type="SAM" id="Phobius"/>
    </source>
</evidence>
<feature type="transmembrane region" description="Helical" evidence="1">
    <location>
        <begin position="52"/>
        <end position="71"/>
    </location>
</feature>
<keyword evidence="3" id="KW-0012">Acyltransferase</keyword>
<dbReference type="RefSeq" id="WP_173198433.1">
    <property type="nucleotide sequence ID" value="NZ_JABFCX010000002.1"/>
</dbReference>
<feature type="transmembrane region" description="Helical" evidence="1">
    <location>
        <begin position="91"/>
        <end position="111"/>
    </location>
</feature>
<dbReference type="AlphaFoldDB" id="A0A7Y3RN40"/>
<dbReference type="GO" id="GO:0000271">
    <property type="term" value="P:polysaccharide biosynthetic process"/>
    <property type="evidence" value="ECO:0007669"/>
    <property type="project" value="TreeGrafter"/>
</dbReference>
<gene>
    <name evidence="3" type="ORF">HK107_08285</name>
</gene>